<dbReference type="EMBL" id="CP006720">
    <property type="protein sequence ID" value="AHI58367.1"/>
    <property type="molecule type" value="Genomic_DNA"/>
</dbReference>
<sequence>MTTREKREGEVDGINYFFVTKEEFQKAITNDELLEYTQFVGNYYGTPKAYCDKQLAMGKNVLLEIEVQGATQVLQKFPDALSFFLVPPSLEVLEARIRGRGTEPEEVLRQRMQKAREELPLQDNYDYVIVNDTVKRATNEIVNIIRQEFKKRSNPIRG</sequence>
<evidence type="ECO:0000256" key="1">
    <source>
        <dbReference type="ARBA" id="ARBA00003531"/>
    </source>
</evidence>
<evidence type="ECO:0000256" key="11">
    <source>
        <dbReference type="ARBA" id="ARBA00048594"/>
    </source>
</evidence>
<dbReference type="InterPro" id="IPR017665">
    <property type="entry name" value="Guanylate_kinase"/>
</dbReference>
<protein>
    <recommendedName>
        <fullName evidence="5">Guanylate kinase</fullName>
        <ecNumber evidence="4">2.7.4.8</ecNumber>
    </recommendedName>
    <alternativeName>
        <fullName evidence="10">GMP kinase</fullName>
    </alternativeName>
</protein>
<comment type="subcellular location">
    <subcellularLocation>
        <location evidence="2">Cytoplasm</location>
    </subcellularLocation>
</comment>
<dbReference type="CDD" id="cd00071">
    <property type="entry name" value="GMPK"/>
    <property type="match status" value="1"/>
</dbReference>
<evidence type="ECO:0000256" key="4">
    <source>
        <dbReference type="ARBA" id="ARBA00012961"/>
    </source>
</evidence>
<dbReference type="PATRIC" id="fig|838561.3.peg.1004"/>
<evidence type="ECO:0000256" key="6">
    <source>
        <dbReference type="ARBA" id="ARBA00022679"/>
    </source>
</evidence>
<evidence type="ECO:0000313" key="14">
    <source>
        <dbReference type="Proteomes" id="UP000019260"/>
    </source>
</evidence>
<dbReference type="InterPro" id="IPR020590">
    <property type="entry name" value="Guanylate_kinase_CS"/>
</dbReference>
<dbReference type="GO" id="GO:0004385">
    <property type="term" value="F:GMP kinase activity"/>
    <property type="evidence" value="ECO:0007669"/>
    <property type="project" value="UniProtKB-EC"/>
</dbReference>
<dbReference type="SMART" id="SM00072">
    <property type="entry name" value="GuKc"/>
    <property type="match status" value="1"/>
</dbReference>
<comment type="similarity">
    <text evidence="3">Belongs to the guanylate kinase family.</text>
</comment>
<keyword evidence="14" id="KW-1185">Reference proteome</keyword>
<dbReference type="InterPro" id="IPR008144">
    <property type="entry name" value="Guanylate_kin-like_dom"/>
</dbReference>
<reference evidence="13 14" key="1">
    <citation type="submission" date="2013-09" db="EMBL/GenBank/DDBJ databases">
        <title>Complete genome sequence of Spiroplasma mirum suckling mouse cataract agent.</title>
        <authorList>
            <person name="Landry C.A."/>
            <person name="Bastian F.O."/>
            <person name="Thune R.L."/>
        </authorList>
    </citation>
    <scope>NUCLEOTIDE SEQUENCE [LARGE SCALE GENOMIC DNA]</scope>
    <source>
        <strain evidence="13 14">SMCA</strain>
    </source>
</reference>
<dbReference type="eggNOG" id="COG0194">
    <property type="taxonomic scope" value="Bacteria"/>
</dbReference>
<evidence type="ECO:0000259" key="12">
    <source>
        <dbReference type="PROSITE" id="PS50052"/>
    </source>
</evidence>
<dbReference type="EC" id="2.7.4.8" evidence="4"/>
<evidence type="ECO:0000256" key="3">
    <source>
        <dbReference type="ARBA" id="ARBA00005790"/>
    </source>
</evidence>
<dbReference type="GO" id="GO:0005829">
    <property type="term" value="C:cytosol"/>
    <property type="evidence" value="ECO:0007669"/>
    <property type="project" value="TreeGrafter"/>
</dbReference>
<dbReference type="PANTHER" id="PTHR23117:SF13">
    <property type="entry name" value="GUANYLATE KINASE"/>
    <property type="match status" value="1"/>
</dbReference>
<evidence type="ECO:0000313" key="13">
    <source>
        <dbReference type="EMBL" id="AHI58367.1"/>
    </source>
</evidence>
<gene>
    <name evidence="13" type="ORF">P344_05225</name>
</gene>
<dbReference type="InterPro" id="IPR027417">
    <property type="entry name" value="P-loop_NTPase"/>
</dbReference>
<proteinExistence type="inferred from homology"/>
<evidence type="ECO:0000256" key="5">
    <source>
        <dbReference type="ARBA" id="ARBA00016296"/>
    </source>
</evidence>
<feature type="domain" description="Guanylate kinase-like" evidence="12">
    <location>
        <begin position="1"/>
        <end position="146"/>
    </location>
</feature>
<dbReference type="NCBIfam" id="TIGR03263">
    <property type="entry name" value="guanyl_kin"/>
    <property type="match status" value="1"/>
</dbReference>
<evidence type="ECO:0000256" key="10">
    <source>
        <dbReference type="ARBA" id="ARBA00030128"/>
    </source>
</evidence>
<dbReference type="InterPro" id="IPR008145">
    <property type="entry name" value="GK/Ca_channel_bsu"/>
</dbReference>
<keyword evidence="8" id="KW-0418">Kinase</keyword>
<accession>W6AMG2</accession>
<keyword evidence="6" id="KW-0808">Transferase</keyword>
<dbReference type="KEGG" id="smia:P344_05225"/>
<evidence type="ECO:0000256" key="7">
    <source>
        <dbReference type="ARBA" id="ARBA00022741"/>
    </source>
</evidence>
<dbReference type="STRING" id="838561.P344_05225"/>
<dbReference type="Pfam" id="PF00625">
    <property type="entry name" value="Guanylate_kin"/>
    <property type="match status" value="1"/>
</dbReference>
<dbReference type="Gene3D" id="3.30.63.10">
    <property type="entry name" value="Guanylate Kinase phosphate binding domain"/>
    <property type="match status" value="1"/>
</dbReference>
<evidence type="ECO:0000256" key="9">
    <source>
        <dbReference type="ARBA" id="ARBA00022840"/>
    </source>
</evidence>
<dbReference type="HOGENOM" id="CLU_001715_1_0_14"/>
<dbReference type="SUPFAM" id="SSF52540">
    <property type="entry name" value="P-loop containing nucleoside triphosphate hydrolases"/>
    <property type="match status" value="1"/>
</dbReference>
<dbReference type="PROSITE" id="PS50052">
    <property type="entry name" value="GUANYLATE_KINASE_2"/>
    <property type="match status" value="1"/>
</dbReference>
<comment type="catalytic activity">
    <reaction evidence="11">
        <text>GMP + ATP = GDP + ADP</text>
        <dbReference type="Rhea" id="RHEA:20780"/>
        <dbReference type="ChEBI" id="CHEBI:30616"/>
        <dbReference type="ChEBI" id="CHEBI:58115"/>
        <dbReference type="ChEBI" id="CHEBI:58189"/>
        <dbReference type="ChEBI" id="CHEBI:456216"/>
        <dbReference type="EC" id="2.7.4.8"/>
    </reaction>
</comment>
<comment type="function">
    <text evidence="1">Essential for recycling GMP and indirectly, cGMP.</text>
</comment>
<organism evidence="13 14">
    <name type="scientific">Spiroplasma mirum ATCC 29335</name>
    <dbReference type="NCBI Taxonomy" id="838561"/>
    <lineage>
        <taxon>Bacteria</taxon>
        <taxon>Bacillati</taxon>
        <taxon>Mycoplasmatota</taxon>
        <taxon>Mollicutes</taxon>
        <taxon>Entomoplasmatales</taxon>
        <taxon>Spiroplasmataceae</taxon>
        <taxon>Spiroplasma</taxon>
    </lineage>
</organism>
<keyword evidence="9" id="KW-0067">ATP-binding</keyword>
<dbReference type="FunFam" id="3.30.63.10:FF:000002">
    <property type="entry name" value="Guanylate kinase 1"/>
    <property type="match status" value="1"/>
</dbReference>
<dbReference type="AlphaFoldDB" id="W6AMG2"/>
<dbReference type="Gene3D" id="3.40.50.300">
    <property type="entry name" value="P-loop containing nucleotide triphosphate hydrolases"/>
    <property type="match status" value="1"/>
</dbReference>
<dbReference type="GO" id="GO:0005524">
    <property type="term" value="F:ATP binding"/>
    <property type="evidence" value="ECO:0007669"/>
    <property type="project" value="UniProtKB-KW"/>
</dbReference>
<name>W6AMG2_9MOLU</name>
<evidence type="ECO:0000256" key="2">
    <source>
        <dbReference type="ARBA" id="ARBA00004496"/>
    </source>
</evidence>
<dbReference type="Proteomes" id="UP000019260">
    <property type="component" value="Chromosome"/>
</dbReference>
<keyword evidence="7" id="KW-0547">Nucleotide-binding</keyword>
<evidence type="ECO:0000256" key="8">
    <source>
        <dbReference type="ARBA" id="ARBA00022777"/>
    </source>
</evidence>
<dbReference type="PANTHER" id="PTHR23117">
    <property type="entry name" value="GUANYLATE KINASE-RELATED"/>
    <property type="match status" value="1"/>
</dbReference>
<dbReference type="PROSITE" id="PS00856">
    <property type="entry name" value="GUANYLATE_KINASE_1"/>
    <property type="match status" value="1"/>
</dbReference>